<sequence length="872" mass="94009">MSELPPPSPPLPPDTSAAPPPARLCLEPGGLLRASERVRFTATAGGGLVLRRGLRGGFAEIARARLAPTGTAAGRGGGWEWTPPECGMWLAEFTTDGGEVLRRPFAVVTREWAVCQITVGAFTSEDFADIIHPAGVAADYYVTGFAAGAADDFTCSDPRWAGSERLHGDAIHPHVMADAFGAIAPALAHDDPNWDSLPPAQIDARLAALQGWWLARGFAPLDRVASYTPSNRFVEACARAGIGVLHSLVPEQNWSDGDWSINHWGMPTCPFWIAGDDYRKAGSRDGGARPPVLGMTMNHYHVLAPHLTHWGDFVLSPSHFTRWLRAADSGGESRRFRQFLADIVRGGTPVGDAPFFFVAGFEFGRTFGTADMTAWNRAGLRRLLALAQDEKLVFATSGDVRAYHQRHVPVLAQRVFRQRDSWVGVTVNGKPGQAGDSIVLELDGYKALIREDSPLPWLYYDYRERWAFATNDTAAPRDHAAACAAALRVDISPARDRAIITAAVPLPRAIPFALWDAAPVENATASGSPLAFRPLPLAPLDDARAITLLEAPAGWSGHAELALRPLATRPGRVEQGRWRAQAFGRKDTGETDTDPRHVYLHLDAPLIADAPVQITLRKPARVEGPGAAGDPGPRGAGPLTLVFGPLKSWYRLLDCEPADIVLPTAGETDRALAPHLLPAGADWEKQIALHNAGLGEAAAKHPALAGKKILHATFCGAALPLGTRSRAEAHDIAVARPGGEAIIAREFGDGVISLGPGRAFWYHPRGLCARISGLPAATGASRWTVLLHSFDPFGLDAAYRVKVGRSKRDAGRWSVPVTPDDARTFFAFEADDADLDSRGRLAIHLATDQKQILRWWDERGFIAALHALWVAA</sequence>
<gene>
    <name evidence="2" type="ORF">AW736_07260</name>
</gene>
<evidence type="ECO:0000256" key="1">
    <source>
        <dbReference type="SAM" id="MobiDB-lite"/>
    </source>
</evidence>
<feature type="region of interest" description="Disordered" evidence="1">
    <location>
        <begin position="1"/>
        <end position="20"/>
    </location>
</feature>
<organism evidence="2 3">
    <name type="scientific">Termitidicoccus mucosus</name>
    <dbReference type="NCBI Taxonomy" id="1184151"/>
    <lineage>
        <taxon>Bacteria</taxon>
        <taxon>Pseudomonadati</taxon>
        <taxon>Verrucomicrobiota</taxon>
        <taxon>Opitutia</taxon>
        <taxon>Opitutales</taxon>
        <taxon>Opitutaceae</taxon>
        <taxon>Termitidicoccus</taxon>
    </lineage>
</organism>
<dbReference type="OrthoDB" id="9770452at2"/>
<reference evidence="2 3" key="1">
    <citation type="submission" date="2016-01" db="EMBL/GenBank/DDBJ databases">
        <title>High potential of lignocellulose degradation of a new Verrucomicrobia species.</title>
        <authorList>
            <person name="Wang Y."/>
            <person name="Shi Y."/>
            <person name="Qiu Z."/>
            <person name="Liu S."/>
            <person name="Yang H."/>
        </authorList>
    </citation>
    <scope>NUCLEOTIDE SEQUENCE [LARGE SCALE GENOMIC DNA]</scope>
    <source>
        <strain evidence="2 3">TSB47</strain>
    </source>
</reference>
<evidence type="ECO:0000313" key="3">
    <source>
        <dbReference type="Proteomes" id="UP000078486"/>
    </source>
</evidence>
<dbReference type="RefSeq" id="WP_068769512.1">
    <property type="nucleotide sequence ID" value="NZ_CP109796.1"/>
</dbReference>
<dbReference type="EMBL" id="LRRQ01000054">
    <property type="protein sequence ID" value="OAM90582.1"/>
    <property type="molecule type" value="Genomic_DNA"/>
</dbReference>
<dbReference type="Proteomes" id="UP000078486">
    <property type="component" value="Unassembled WGS sequence"/>
</dbReference>
<name>A0A178IL25_9BACT</name>
<proteinExistence type="predicted"/>
<accession>A0A178IL25</accession>
<keyword evidence="3" id="KW-1185">Reference proteome</keyword>
<protein>
    <submittedName>
        <fullName evidence="2">Uncharacterized protein</fullName>
    </submittedName>
</protein>
<dbReference type="AlphaFoldDB" id="A0A178IL25"/>
<evidence type="ECO:0000313" key="2">
    <source>
        <dbReference type="EMBL" id="OAM90582.1"/>
    </source>
</evidence>
<comment type="caution">
    <text evidence="2">The sequence shown here is derived from an EMBL/GenBank/DDBJ whole genome shotgun (WGS) entry which is preliminary data.</text>
</comment>